<dbReference type="OrthoDB" id="5405464at2"/>
<accession>A0A2T5MB59</accession>
<organism evidence="2 3">
    <name type="scientific">Stenotrophobium rhamnosiphilum</name>
    <dbReference type="NCBI Taxonomy" id="2029166"/>
    <lineage>
        <taxon>Bacteria</taxon>
        <taxon>Pseudomonadati</taxon>
        <taxon>Pseudomonadota</taxon>
        <taxon>Gammaproteobacteria</taxon>
        <taxon>Nevskiales</taxon>
        <taxon>Nevskiaceae</taxon>
        <taxon>Stenotrophobium</taxon>
    </lineage>
</organism>
<comment type="caution">
    <text evidence="2">The sequence shown here is derived from an EMBL/GenBank/DDBJ whole genome shotgun (WGS) entry which is preliminary data.</text>
</comment>
<gene>
    <name evidence="2" type="ORF">CJD38_17865</name>
</gene>
<name>A0A2T5MB59_9GAMM</name>
<feature type="transmembrane region" description="Helical" evidence="1">
    <location>
        <begin position="68"/>
        <end position="100"/>
    </location>
</feature>
<evidence type="ECO:0008006" key="4">
    <source>
        <dbReference type="Google" id="ProtNLM"/>
    </source>
</evidence>
<protein>
    <recommendedName>
        <fullName evidence="4">DUF4870 domain-containing protein</fullName>
    </recommendedName>
</protein>
<keyword evidence="1" id="KW-1133">Transmembrane helix</keyword>
<dbReference type="Proteomes" id="UP000244248">
    <property type="component" value="Unassembled WGS sequence"/>
</dbReference>
<keyword evidence="3" id="KW-1185">Reference proteome</keyword>
<proteinExistence type="predicted"/>
<keyword evidence="1" id="KW-0812">Transmembrane</keyword>
<dbReference type="AlphaFoldDB" id="A0A2T5MB59"/>
<evidence type="ECO:0000313" key="3">
    <source>
        <dbReference type="Proteomes" id="UP000244248"/>
    </source>
</evidence>
<evidence type="ECO:0000313" key="2">
    <source>
        <dbReference type="EMBL" id="PTU28217.1"/>
    </source>
</evidence>
<feature type="transmembrane region" description="Helical" evidence="1">
    <location>
        <begin position="22"/>
        <end position="47"/>
    </location>
</feature>
<reference evidence="2 3" key="1">
    <citation type="submission" date="2018-04" db="EMBL/GenBank/DDBJ databases">
        <title>Novel species isolated from glacier.</title>
        <authorList>
            <person name="Liu Q."/>
            <person name="Xin Y.-H."/>
        </authorList>
    </citation>
    <scope>NUCLEOTIDE SEQUENCE [LARGE SCALE GENOMIC DNA]</scope>
    <source>
        <strain evidence="2 3">GT1R17</strain>
    </source>
</reference>
<dbReference type="EMBL" id="QANS01000010">
    <property type="protein sequence ID" value="PTU28217.1"/>
    <property type="molecule type" value="Genomic_DNA"/>
</dbReference>
<keyword evidence="1" id="KW-0472">Membrane</keyword>
<evidence type="ECO:0000256" key="1">
    <source>
        <dbReference type="SAM" id="Phobius"/>
    </source>
</evidence>
<dbReference type="RefSeq" id="WP_107941788.1">
    <property type="nucleotide sequence ID" value="NZ_QANS01000010.1"/>
</dbReference>
<sequence length="117" mass="13638">MNDIVTNDADQASESERTTLTIAYVLHVIGPFTAFLLNIAGLVLNHIKAAETQNHYIRSHHVWMLRTFWWTLLWSLLSWPLCLILVGFFTLAIVGVWWIYRVVRGLINYSERRPMPI</sequence>